<gene>
    <name evidence="1" type="ORF">ST47_g8252</name>
</gene>
<dbReference type="OrthoDB" id="2845956at2759"/>
<dbReference type="Pfam" id="PF16155">
    <property type="entry name" value="PnbB"/>
    <property type="match status" value="1"/>
</dbReference>
<sequence>METTTQTQAQQSYSAGAEVDIANHPTAQKLLQRYQDFFAQVENLTPGKDLETCLNARYGPGNALYEDLCTLTRKGLQEGWVANIDIQGRDYRRSKISFPKEETRFFSITTVYINSQDVFSGQYHSHPYGEINCVVQIDESAELKGMQGWQGAGWTSPGPGTHHYPQVRGGALVALFFLPAGRISYTAKPEDAQPVSL</sequence>
<dbReference type="STRING" id="5454.A0A162ZI67"/>
<proteinExistence type="predicted"/>
<dbReference type="Proteomes" id="UP000076837">
    <property type="component" value="Unassembled WGS sequence"/>
</dbReference>
<name>A0A162ZI67_DIDRA</name>
<dbReference type="AlphaFoldDB" id="A0A162ZI67"/>
<dbReference type="InterPro" id="IPR032345">
    <property type="entry name" value="PnbB"/>
</dbReference>
<evidence type="ECO:0000313" key="2">
    <source>
        <dbReference type="Proteomes" id="UP000076837"/>
    </source>
</evidence>
<organism evidence="1 2">
    <name type="scientific">Didymella rabiei</name>
    <name type="common">Chickpea ascochyta blight fungus</name>
    <name type="synonym">Mycosphaerella rabiei</name>
    <dbReference type="NCBI Taxonomy" id="5454"/>
    <lineage>
        <taxon>Eukaryota</taxon>
        <taxon>Fungi</taxon>
        <taxon>Dikarya</taxon>
        <taxon>Ascomycota</taxon>
        <taxon>Pezizomycotina</taxon>
        <taxon>Dothideomycetes</taxon>
        <taxon>Pleosporomycetidae</taxon>
        <taxon>Pleosporales</taxon>
        <taxon>Pleosporineae</taxon>
        <taxon>Didymellaceae</taxon>
        <taxon>Ascochyta</taxon>
    </lineage>
</organism>
<keyword evidence="2" id="KW-1185">Reference proteome</keyword>
<evidence type="ECO:0000313" key="1">
    <source>
        <dbReference type="EMBL" id="KZM20613.1"/>
    </source>
</evidence>
<comment type="caution">
    <text evidence="1">The sequence shown here is derived from an EMBL/GenBank/DDBJ whole genome shotgun (WGS) entry which is preliminary data.</text>
</comment>
<protein>
    <submittedName>
        <fullName evidence="1">Uncharacterized protein</fullName>
    </submittedName>
</protein>
<reference evidence="1 2" key="1">
    <citation type="journal article" date="2016" name="Sci. Rep.">
        <title>Draft genome sequencing and secretome analysis of fungal phytopathogen Ascochyta rabiei provides insight into the necrotrophic effector repertoire.</title>
        <authorList>
            <person name="Verma S."/>
            <person name="Gazara R.K."/>
            <person name="Nizam S."/>
            <person name="Parween S."/>
            <person name="Chattopadhyay D."/>
            <person name="Verma P.K."/>
        </authorList>
    </citation>
    <scope>NUCLEOTIDE SEQUENCE [LARGE SCALE GENOMIC DNA]</scope>
    <source>
        <strain evidence="1 2">ArDII</strain>
    </source>
</reference>
<dbReference type="EMBL" id="JYNV01000274">
    <property type="protein sequence ID" value="KZM20613.1"/>
    <property type="molecule type" value="Genomic_DNA"/>
</dbReference>
<accession>A0A162ZI67</accession>